<dbReference type="EMBL" id="JBHLXD010000001">
    <property type="protein sequence ID" value="MFC0206804.1"/>
    <property type="molecule type" value="Genomic_DNA"/>
</dbReference>
<accession>A0ABV6D2C8</accession>
<organism evidence="4 5">
    <name type="scientific">Chelativorans intermedius</name>
    <dbReference type="NCBI Taxonomy" id="515947"/>
    <lineage>
        <taxon>Bacteria</taxon>
        <taxon>Pseudomonadati</taxon>
        <taxon>Pseudomonadota</taxon>
        <taxon>Alphaproteobacteria</taxon>
        <taxon>Hyphomicrobiales</taxon>
        <taxon>Phyllobacteriaceae</taxon>
        <taxon>Chelativorans</taxon>
    </lineage>
</organism>
<evidence type="ECO:0000313" key="4">
    <source>
        <dbReference type="EMBL" id="MFC0206804.1"/>
    </source>
</evidence>
<gene>
    <name evidence="4" type="ORF">ACFFJ2_00140</name>
</gene>
<keyword evidence="2" id="KW-0119">Carbohydrate metabolism</keyword>
<dbReference type="Gene3D" id="3.40.50.10490">
    <property type="entry name" value="Glucose-6-phosphate isomerase like protein, domain 1"/>
    <property type="match status" value="1"/>
</dbReference>
<feature type="domain" description="SIS" evidence="3">
    <location>
        <begin position="50"/>
        <end position="214"/>
    </location>
</feature>
<protein>
    <submittedName>
        <fullName evidence="4">N-acetylmuramic acid 6-phosphate etherase</fullName>
    </submittedName>
</protein>
<dbReference type="Pfam" id="PF22645">
    <property type="entry name" value="GKRP_SIS_N"/>
    <property type="match status" value="1"/>
</dbReference>
<dbReference type="SUPFAM" id="SSF53697">
    <property type="entry name" value="SIS domain"/>
    <property type="match status" value="1"/>
</dbReference>
<dbReference type="PANTHER" id="PTHR10088:SF4">
    <property type="entry name" value="GLUCOKINASE REGULATORY PROTEIN"/>
    <property type="match status" value="1"/>
</dbReference>
<dbReference type="InterPro" id="IPR040190">
    <property type="entry name" value="MURQ/GCKR"/>
</dbReference>
<dbReference type="PROSITE" id="PS51464">
    <property type="entry name" value="SIS"/>
    <property type="match status" value="1"/>
</dbReference>
<sequence length="304" mass="31378">MNTEDVSQRYQRLDTWPTGEVVAALIEGQMRAPAAVWAVEGHLEAAAEAAAARLAQGGGRIVYAGAGASGRIAVQDGVELHPTYGWPDDRLVYLMAGGEGALVRSVEGAEDDAEEARRRVAELDLGPTDVLIAVAASGATPFVVAAAQAARTAGALVIGLANNPDSPLAAVSDHAVELLTGAEVIAGSTRMAAGTAQKIALNVLSTAIMVRLRRVHDNLMVDLASTNAKLARRRLAILRRIVPADEAAAQRALERAGGHIKTAALLLRGCTPEKAGEALARAGGDLRAALATLNTSRTEKGGTP</sequence>
<proteinExistence type="predicted"/>
<dbReference type="Proteomes" id="UP001589755">
    <property type="component" value="Unassembled WGS sequence"/>
</dbReference>
<comment type="caution">
    <text evidence="4">The sequence shown here is derived from an EMBL/GenBank/DDBJ whole genome shotgun (WGS) entry which is preliminary data.</text>
</comment>
<dbReference type="NCBIfam" id="NF003915">
    <property type="entry name" value="PRK05441.1"/>
    <property type="match status" value="1"/>
</dbReference>
<dbReference type="CDD" id="cd05007">
    <property type="entry name" value="SIS_Etherase"/>
    <property type="match status" value="1"/>
</dbReference>
<evidence type="ECO:0000313" key="5">
    <source>
        <dbReference type="Proteomes" id="UP001589755"/>
    </source>
</evidence>
<dbReference type="InterPro" id="IPR005488">
    <property type="entry name" value="Etherase_MurQ"/>
</dbReference>
<dbReference type="RefSeq" id="WP_261519015.1">
    <property type="nucleotide sequence ID" value="NZ_JAODNW010000002.1"/>
</dbReference>
<dbReference type="InterPro" id="IPR001347">
    <property type="entry name" value="SIS_dom"/>
</dbReference>
<dbReference type="InterPro" id="IPR046348">
    <property type="entry name" value="SIS_dom_sf"/>
</dbReference>
<dbReference type="Gene3D" id="1.10.8.1080">
    <property type="match status" value="1"/>
</dbReference>
<dbReference type="PANTHER" id="PTHR10088">
    <property type="entry name" value="GLUCOKINASE REGULATORY PROTEIN"/>
    <property type="match status" value="1"/>
</dbReference>
<evidence type="ECO:0000256" key="1">
    <source>
        <dbReference type="ARBA" id="ARBA00023239"/>
    </source>
</evidence>
<name>A0ABV6D2C8_9HYPH</name>
<keyword evidence="1" id="KW-0456">Lyase</keyword>
<keyword evidence="5" id="KW-1185">Reference proteome</keyword>
<dbReference type="NCBIfam" id="NF009222">
    <property type="entry name" value="PRK12570.1"/>
    <property type="match status" value="1"/>
</dbReference>
<evidence type="ECO:0000256" key="2">
    <source>
        <dbReference type="ARBA" id="ARBA00023277"/>
    </source>
</evidence>
<reference evidence="4 5" key="1">
    <citation type="submission" date="2024-09" db="EMBL/GenBank/DDBJ databases">
        <authorList>
            <person name="Sun Q."/>
            <person name="Mori K."/>
        </authorList>
    </citation>
    <scope>NUCLEOTIDE SEQUENCE [LARGE SCALE GENOMIC DNA]</scope>
    <source>
        <strain evidence="4 5">CCM 8543</strain>
    </source>
</reference>
<evidence type="ECO:0000259" key="3">
    <source>
        <dbReference type="PROSITE" id="PS51464"/>
    </source>
</evidence>